<evidence type="ECO:0000313" key="3">
    <source>
        <dbReference type="Proteomes" id="UP001385951"/>
    </source>
</evidence>
<dbReference type="EMBL" id="JASBNA010000019">
    <property type="protein sequence ID" value="KAK7685746.1"/>
    <property type="molecule type" value="Genomic_DNA"/>
</dbReference>
<gene>
    <name evidence="2" type="ORF">QCA50_011092</name>
</gene>
<feature type="domain" description="BTB" evidence="1">
    <location>
        <begin position="91"/>
        <end position="152"/>
    </location>
</feature>
<dbReference type="InterPro" id="IPR000210">
    <property type="entry name" value="BTB/POZ_dom"/>
</dbReference>
<organism evidence="2 3">
    <name type="scientific">Cerrena zonata</name>
    <dbReference type="NCBI Taxonomy" id="2478898"/>
    <lineage>
        <taxon>Eukaryota</taxon>
        <taxon>Fungi</taxon>
        <taxon>Dikarya</taxon>
        <taxon>Basidiomycota</taxon>
        <taxon>Agaricomycotina</taxon>
        <taxon>Agaricomycetes</taxon>
        <taxon>Polyporales</taxon>
        <taxon>Cerrenaceae</taxon>
        <taxon>Cerrena</taxon>
    </lineage>
</organism>
<protein>
    <recommendedName>
        <fullName evidence="1">BTB domain-containing protein</fullName>
    </recommendedName>
</protein>
<dbReference type="AlphaFoldDB" id="A0AAW0FXV0"/>
<evidence type="ECO:0000259" key="1">
    <source>
        <dbReference type="PROSITE" id="PS50097"/>
    </source>
</evidence>
<dbReference type="InterPro" id="IPR011333">
    <property type="entry name" value="SKP1/BTB/POZ_sf"/>
</dbReference>
<comment type="caution">
    <text evidence="2">The sequence shown here is derived from an EMBL/GenBank/DDBJ whole genome shotgun (WGS) entry which is preliminary data.</text>
</comment>
<reference evidence="2 3" key="1">
    <citation type="submission" date="2022-09" db="EMBL/GenBank/DDBJ databases">
        <authorList>
            <person name="Palmer J.M."/>
        </authorList>
    </citation>
    <scope>NUCLEOTIDE SEQUENCE [LARGE SCALE GENOMIC DNA]</scope>
    <source>
        <strain evidence="2 3">DSM 7382</strain>
    </source>
</reference>
<dbReference type="Proteomes" id="UP001385951">
    <property type="component" value="Unassembled WGS sequence"/>
</dbReference>
<proteinExistence type="predicted"/>
<dbReference type="Gene3D" id="3.30.710.10">
    <property type="entry name" value="Potassium Channel Kv1.1, Chain A"/>
    <property type="match status" value="1"/>
</dbReference>
<evidence type="ECO:0000313" key="2">
    <source>
        <dbReference type="EMBL" id="KAK7685746.1"/>
    </source>
</evidence>
<sequence length="359" mass="39820">MYPASSSTRSSDTAPSPLPAVTSMDYFEIIPLPTDNPHKLSDENLHSLASTSTNENVTPIGTPATEVPGGQIIISISTAFNSSSNHGDLPPDIILTSNDHVYFYVHRTRLHAASANNFNNLLTEGATHPHLTTITLQEDSVVLNILLHVIYSLSLRQYSPPLETLLEAIEALKKYGVPLGPHAARAMPLFNELVIKMPVMPMEVYALAAEHDLFDLAAEASSFLLSFPLSTLTDQMAARIGPLYLRRFFSLHVERLRVLQHLLARPPSEHQPTLDCGWTDYQRLKTAWSLACSGIVYDARADLSAERIRTILESLKVPLTCLDCKQSISQRVSEIVMKWSITPRTILRNTDGYRSLLHS</sequence>
<accession>A0AAW0FXV0</accession>
<name>A0AAW0FXV0_9APHY</name>
<dbReference type="PROSITE" id="PS50097">
    <property type="entry name" value="BTB"/>
    <property type="match status" value="1"/>
</dbReference>
<keyword evidence="3" id="KW-1185">Reference proteome</keyword>
<dbReference type="Pfam" id="PF00651">
    <property type="entry name" value="BTB"/>
    <property type="match status" value="1"/>
</dbReference>